<keyword evidence="2" id="KW-1185">Reference proteome</keyword>
<feature type="non-terminal residue" evidence="1">
    <location>
        <position position="310"/>
    </location>
</feature>
<organism evidence="1 2">
    <name type="scientific">Vespula maculifrons</name>
    <name type="common">Eastern yellow jacket</name>
    <name type="synonym">Wasp</name>
    <dbReference type="NCBI Taxonomy" id="7453"/>
    <lineage>
        <taxon>Eukaryota</taxon>
        <taxon>Metazoa</taxon>
        <taxon>Ecdysozoa</taxon>
        <taxon>Arthropoda</taxon>
        <taxon>Hexapoda</taxon>
        <taxon>Insecta</taxon>
        <taxon>Pterygota</taxon>
        <taxon>Neoptera</taxon>
        <taxon>Endopterygota</taxon>
        <taxon>Hymenoptera</taxon>
        <taxon>Apocrita</taxon>
        <taxon>Aculeata</taxon>
        <taxon>Vespoidea</taxon>
        <taxon>Vespidae</taxon>
        <taxon>Vespinae</taxon>
        <taxon>Vespula</taxon>
    </lineage>
</organism>
<name>A0ABD2ARM9_VESMC</name>
<dbReference type="Proteomes" id="UP001607303">
    <property type="component" value="Unassembled WGS sequence"/>
</dbReference>
<gene>
    <name evidence="1" type="ORF">V1477_019568</name>
</gene>
<evidence type="ECO:0000313" key="2">
    <source>
        <dbReference type="Proteomes" id="UP001607303"/>
    </source>
</evidence>
<sequence>MEASRSHNNRRHPDHSFFCVQTNSMILVVLGLYLGKRPGKLILIVCRLHAVSYTRNMVDLDKAAKLSALPLGKESIYGLIKKVNRPFLMALMYIRVNTSLYVSRPFALSDEADNPEAPNTIAFHLARISPKAKVHSWFISSCTFIGESASVRLRKRSPRDQLRIFTTCQILPPAAYSQLHTGNRLESGFPYVTVRAPVSAGRESEGWSNGYSFGQTNLTQCKAPTLSLSPCARHSPRLSGVATNHQERDISWGTIPINLRRMYALPLPVGREPGDMPAHVIPYHRPRTSSVLHTKRPWKLSFMGEKVDLL</sequence>
<dbReference type="AlphaFoldDB" id="A0ABD2ARM9"/>
<proteinExistence type="predicted"/>
<evidence type="ECO:0000313" key="1">
    <source>
        <dbReference type="EMBL" id="KAL2722977.1"/>
    </source>
</evidence>
<dbReference type="EMBL" id="JAYRBN010000115">
    <property type="protein sequence ID" value="KAL2722977.1"/>
    <property type="molecule type" value="Genomic_DNA"/>
</dbReference>
<reference evidence="1 2" key="1">
    <citation type="journal article" date="2024" name="Ann. Entomol. Soc. Am.">
        <title>Genomic analyses of the southern and eastern yellowjacket wasps (Hymenoptera: Vespidae) reveal evolutionary signatures of social life.</title>
        <authorList>
            <person name="Catto M.A."/>
            <person name="Caine P.B."/>
            <person name="Orr S.E."/>
            <person name="Hunt B.G."/>
            <person name="Goodisman M.A.D."/>
        </authorList>
    </citation>
    <scope>NUCLEOTIDE SEQUENCE [LARGE SCALE GENOMIC DNA]</scope>
    <source>
        <strain evidence="1">232</strain>
        <tissue evidence="1">Head and thorax</tissue>
    </source>
</reference>
<comment type="caution">
    <text evidence="1">The sequence shown here is derived from an EMBL/GenBank/DDBJ whole genome shotgun (WGS) entry which is preliminary data.</text>
</comment>
<protein>
    <submittedName>
        <fullName evidence="1">Uncharacterized protein</fullName>
    </submittedName>
</protein>
<accession>A0ABD2ARM9</accession>